<protein>
    <recommendedName>
        <fullName evidence="4">Lipoprotein</fullName>
    </recommendedName>
</protein>
<sequence length="187" mass="20033">MRSRQLSTGHRRGRARSAAAAAALAAVGLLGSGCAIPNFGNESRRGHDYPPPPEPPELRTPYRPTRPLSTPTLRTRSLTGSWRGTYTCPQGLMELNLTLVQRTSSSIVTGIFRFAPAPGNTRARSGSFTVRGTATSSLLVLRGERWISRPGDYQMVSLSAPLSSVNPDVIRGSIRSPGCGGFTVRRG</sequence>
<proteinExistence type="predicted"/>
<dbReference type="OrthoDB" id="1818119at2"/>
<reference evidence="2 3" key="1">
    <citation type="submission" date="2019-06" db="EMBL/GenBank/DDBJ databases">
        <title>Sequencing the genomes of 1000 actinobacteria strains.</title>
        <authorList>
            <person name="Klenk H.-P."/>
        </authorList>
    </citation>
    <scope>NUCLEOTIDE SEQUENCE [LARGE SCALE GENOMIC DNA]</scope>
    <source>
        <strain evidence="2 3">DSM 45043</strain>
    </source>
</reference>
<feature type="compositionally biased region" description="Low complexity" evidence="1">
    <location>
        <begin position="59"/>
        <end position="76"/>
    </location>
</feature>
<evidence type="ECO:0000313" key="2">
    <source>
        <dbReference type="EMBL" id="TQM71233.1"/>
    </source>
</evidence>
<accession>A0A543IKX4</accession>
<evidence type="ECO:0000256" key="1">
    <source>
        <dbReference type="SAM" id="MobiDB-lite"/>
    </source>
</evidence>
<evidence type="ECO:0008006" key="4">
    <source>
        <dbReference type="Google" id="ProtNLM"/>
    </source>
</evidence>
<organism evidence="2 3">
    <name type="scientific">Actinomadura hallensis</name>
    <dbReference type="NCBI Taxonomy" id="337895"/>
    <lineage>
        <taxon>Bacteria</taxon>
        <taxon>Bacillati</taxon>
        <taxon>Actinomycetota</taxon>
        <taxon>Actinomycetes</taxon>
        <taxon>Streptosporangiales</taxon>
        <taxon>Thermomonosporaceae</taxon>
        <taxon>Actinomadura</taxon>
    </lineage>
</organism>
<dbReference type="RefSeq" id="WP_141972636.1">
    <property type="nucleotide sequence ID" value="NZ_VFPO01000001.1"/>
</dbReference>
<gene>
    <name evidence="2" type="ORF">FHX41_4992</name>
</gene>
<dbReference type="EMBL" id="VFPO01000001">
    <property type="protein sequence ID" value="TQM71233.1"/>
    <property type="molecule type" value="Genomic_DNA"/>
</dbReference>
<evidence type="ECO:0000313" key="3">
    <source>
        <dbReference type="Proteomes" id="UP000316706"/>
    </source>
</evidence>
<dbReference type="AlphaFoldDB" id="A0A543IKX4"/>
<comment type="caution">
    <text evidence="2">The sequence shown here is derived from an EMBL/GenBank/DDBJ whole genome shotgun (WGS) entry which is preliminary data.</text>
</comment>
<keyword evidence="3" id="KW-1185">Reference proteome</keyword>
<feature type="region of interest" description="Disordered" evidence="1">
    <location>
        <begin position="41"/>
        <end position="76"/>
    </location>
</feature>
<name>A0A543IKX4_9ACTN</name>
<dbReference type="PROSITE" id="PS51257">
    <property type="entry name" value="PROKAR_LIPOPROTEIN"/>
    <property type="match status" value="1"/>
</dbReference>
<dbReference type="Proteomes" id="UP000316706">
    <property type="component" value="Unassembled WGS sequence"/>
</dbReference>